<evidence type="ECO:0008006" key="3">
    <source>
        <dbReference type="Google" id="ProtNLM"/>
    </source>
</evidence>
<evidence type="ECO:0000313" key="1">
    <source>
        <dbReference type="EMBL" id="NII39394.1"/>
    </source>
</evidence>
<dbReference type="Gene3D" id="1.50.10.10">
    <property type="match status" value="1"/>
</dbReference>
<evidence type="ECO:0000313" key="2">
    <source>
        <dbReference type="Proteomes" id="UP001318300"/>
    </source>
</evidence>
<comment type="caution">
    <text evidence="1">The sequence shown here is derived from an EMBL/GenBank/DDBJ whole genome shotgun (WGS) entry which is preliminary data.</text>
</comment>
<dbReference type="PANTHER" id="PTHR31047:SF0">
    <property type="entry name" value="MEIOTICALLY UP-REGULATED GENE 157 PROTEIN"/>
    <property type="match status" value="1"/>
</dbReference>
<dbReference type="PIRSF" id="PIRSF028846">
    <property type="entry name" value="UCP028846"/>
    <property type="match status" value="1"/>
</dbReference>
<protein>
    <recommendedName>
        <fullName evidence="3">Metal-independent alpha-mannosidase</fullName>
    </recommendedName>
</protein>
<dbReference type="EMBL" id="JAAOYO010000001">
    <property type="protein sequence ID" value="NII39394.1"/>
    <property type="molecule type" value="Genomic_DNA"/>
</dbReference>
<reference evidence="1 2" key="1">
    <citation type="submission" date="2020-03" db="EMBL/GenBank/DDBJ databases">
        <title>Above-ground endophytic microbial communities from plants in different locations in the United States.</title>
        <authorList>
            <person name="Frank C."/>
        </authorList>
    </citation>
    <scope>NUCLEOTIDE SEQUENCE [LARGE SCALE GENOMIC DNA]</scope>
    <source>
        <strain evidence="1 2">WW7</strain>
    </source>
</reference>
<gene>
    <name evidence="1" type="ORF">E9228_000013</name>
</gene>
<proteinExistence type="predicted"/>
<dbReference type="Pfam" id="PF06824">
    <property type="entry name" value="Glyco_hydro_125"/>
    <property type="match status" value="1"/>
</dbReference>
<dbReference type="SUPFAM" id="SSF48208">
    <property type="entry name" value="Six-hairpin glycosidases"/>
    <property type="match status" value="1"/>
</dbReference>
<accession>A0ABX0T699</accession>
<dbReference type="RefSeq" id="WP_166778630.1">
    <property type="nucleotide sequence ID" value="NZ_JAAOYO010000001.1"/>
</dbReference>
<keyword evidence="2" id="KW-1185">Reference proteome</keyword>
<dbReference type="InterPro" id="IPR008313">
    <property type="entry name" value="GH125"/>
</dbReference>
<dbReference type="Proteomes" id="UP001318300">
    <property type="component" value="Unassembled WGS sequence"/>
</dbReference>
<dbReference type="SMART" id="SM01149">
    <property type="entry name" value="DUF1237"/>
    <property type="match status" value="1"/>
</dbReference>
<dbReference type="InterPro" id="IPR012341">
    <property type="entry name" value="6hp_glycosidase-like_sf"/>
</dbReference>
<name>A0ABX0T699_9MICO</name>
<organism evidence="1 2">
    <name type="scientific">Curtobacterium salicis</name>
    <dbReference type="NCBI Taxonomy" id="1779862"/>
    <lineage>
        <taxon>Bacteria</taxon>
        <taxon>Bacillati</taxon>
        <taxon>Actinomycetota</taxon>
        <taxon>Actinomycetes</taxon>
        <taxon>Micrococcales</taxon>
        <taxon>Microbacteriaceae</taxon>
        <taxon>Curtobacterium</taxon>
    </lineage>
</organism>
<dbReference type="PANTHER" id="PTHR31047">
    <property type="entry name" value="MEIOTICALLY UP-REGULATED GENE 157 PROTEIN"/>
    <property type="match status" value="1"/>
</dbReference>
<sequence>MHADLVGRVAQQVEDRMGSEVAAVFANCFANTLSTTMTTMPDGTTFMVTGDIPAMWLRDSTAQLTPYLHFLADDPGLADTVASVSRRQLEYVMIDPYANAFNRAPDGAGHTDDHTEMSPWVWERKYEIDSLCYPIRLAFDLWERTGRTDHLDRFAEVATVAIDLWTVEQDHETSSTYRFERPDPLLPSDTLVRDGLGPVTARTGLTWSAFRPSDDATTLGFNVPGNAFAVTELRHVALLAAVVLDDDQLTRRATALADEIDAAIRAHGVVDHPEHGEVLAYEVDGAGEALLMDDANVPSLLSLPMLGWCDRDDALYRRTRAAVLSPTNPYWFSGATGSGIGSPHTPGRNVWPIALAVQGLTATDADERAGLLRQLCATHAGTQLMHESFDVDEPTGYTRPWFSWANAMFCEFVLDLAGLRTAPAALSAPVSDRGAR</sequence>
<dbReference type="InterPro" id="IPR008928">
    <property type="entry name" value="6-hairpin_glycosidase_sf"/>
</dbReference>